<dbReference type="RefSeq" id="WP_353547486.1">
    <property type="nucleotide sequence ID" value="NZ_JAGKSB010000012.1"/>
</dbReference>
<reference evidence="3" key="1">
    <citation type="submission" date="2021-03" db="EMBL/GenBank/DDBJ databases">
        <authorList>
            <person name="Lu T."/>
            <person name="Wang Q."/>
            <person name="Han X."/>
        </authorList>
    </citation>
    <scope>NUCLEOTIDE SEQUENCE</scope>
    <source>
        <strain evidence="3">WQ 2009</strain>
    </source>
</reference>
<keyword evidence="1" id="KW-0732">Signal</keyword>
<protein>
    <submittedName>
        <fullName evidence="3">PorT family protein</fullName>
    </submittedName>
</protein>
<feature type="chain" id="PRO_5035718625" evidence="1">
    <location>
        <begin position="26"/>
        <end position="235"/>
    </location>
</feature>
<dbReference type="Pfam" id="PF13568">
    <property type="entry name" value="OMP_b-brl_2"/>
    <property type="match status" value="1"/>
</dbReference>
<comment type="caution">
    <text evidence="3">The sequence shown here is derived from an EMBL/GenBank/DDBJ whole genome shotgun (WGS) entry which is preliminary data.</text>
</comment>
<evidence type="ECO:0000313" key="4">
    <source>
        <dbReference type="Proteomes" id="UP000679691"/>
    </source>
</evidence>
<keyword evidence="4" id="KW-1185">Reference proteome</keyword>
<evidence type="ECO:0000256" key="1">
    <source>
        <dbReference type="SAM" id="SignalP"/>
    </source>
</evidence>
<feature type="signal peptide" evidence="1">
    <location>
        <begin position="1"/>
        <end position="25"/>
    </location>
</feature>
<dbReference type="Gene3D" id="2.40.160.20">
    <property type="match status" value="1"/>
</dbReference>
<name>A0A8T4HAQ5_9SPHI</name>
<proteinExistence type="predicted"/>
<gene>
    <name evidence="3" type="ORF">J5U18_10480</name>
</gene>
<accession>A0A8T4HAQ5</accession>
<dbReference type="AlphaFoldDB" id="A0A8T4HAQ5"/>
<sequence>MLNRNNLRRLTACFAMSLAGLALNAQEPSFSGELSWQITAGYSQSAFRGKDISFVFENGKAAPSSNYFMGLQLNQPLTEKWGLQYAVNFQRRGARLTLENTNLQLTETQLHSYYITLMPIALTYRYHRVRLAAGPYFSSLLQATLIAGESTVFGRHGLYGKPNNSEDKHLYLQKIDWGWQSTLELSLSRHFALQASYMLGLNDSFQNANAYDHKSSKTKIDVYQNNWMLGLSYKF</sequence>
<evidence type="ECO:0000313" key="3">
    <source>
        <dbReference type="EMBL" id="MBP3943979.1"/>
    </source>
</evidence>
<feature type="domain" description="Outer membrane protein beta-barrel" evidence="2">
    <location>
        <begin position="25"/>
        <end position="206"/>
    </location>
</feature>
<dbReference type="Proteomes" id="UP000679691">
    <property type="component" value="Unassembled WGS sequence"/>
</dbReference>
<evidence type="ECO:0000259" key="2">
    <source>
        <dbReference type="Pfam" id="PF13568"/>
    </source>
</evidence>
<organism evidence="3 4">
    <name type="scientific">Rhinopithecimicrobium faecis</name>
    <dbReference type="NCBI Taxonomy" id="2820698"/>
    <lineage>
        <taxon>Bacteria</taxon>
        <taxon>Pseudomonadati</taxon>
        <taxon>Bacteroidota</taxon>
        <taxon>Sphingobacteriia</taxon>
        <taxon>Sphingobacteriales</taxon>
        <taxon>Sphingobacteriaceae</taxon>
        <taxon>Rhinopithecimicrobium</taxon>
    </lineage>
</organism>
<dbReference type="InterPro" id="IPR025665">
    <property type="entry name" value="Beta-barrel_OMP_2"/>
</dbReference>
<dbReference type="EMBL" id="JAGKSB010000012">
    <property type="protein sequence ID" value="MBP3943979.1"/>
    <property type="molecule type" value="Genomic_DNA"/>
</dbReference>